<dbReference type="KEGG" id="phr:C6569_01635"/>
<keyword evidence="2" id="KW-1185">Reference proteome</keyword>
<sequence>MKKPSFRLVDASYPQQSDAAAIAREIQVVAGALQRLQRPLAAPPFNTSNELNLHFVIMTKAYVEFFACYCASLKHELGKTE</sequence>
<proteinExistence type="predicted"/>
<dbReference type="AlphaFoldDB" id="A0A2S0N7F5"/>
<reference evidence="1 2" key="1">
    <citation type="submission" date="2018-03" db="EMBL/GenBank/DDBJ databases">
        <title>Genome sequencing of Phreatobacter sp.</title>
        <authorList>
            <person name="Kim S.-J."/>
            <person name="Heo J."/>
            <person name="Kwon S.-W."/>
        </authorList>
    </citation>
    <scope>NUCLEOTIDE SEQUENCE [LARGE SCALE GENOMIC DNA]</scope>
    <source>
        <strain evidence="1 2">S-12</strain>
    </source>
</reference>
<evidence type="ECO:0000313" key="1">
    <source>
        <dbReference type="EMBL" id="AVO43873.1"/>
    </source>
</evidence>
<dbReference type="EMBL" id="CP027668">
    <property type="protein sequence ID" value="AVO43873.1"/>
    <property type="molecule type" value="Genomic_DNA"/>
</dbReference>
<organism evidence="1 2">
    <name type="scientific">Phreatobacter cathodiphilus</name>
    <dbReference type="NCBI Taxonomy" id="1868589"/>
    <lineage>
        <taxon>Bacteria</taxon>
        <taxon>Pseudomonadati</taxon>
        <taxon>Pseudomonadota</taxon>
        <taxon>Alphaproteobacteria</taxon>
        <taxon>Hyphomicrobiales</taxon>
        <taxon>Phreatobacteraceae</taxon>
        <taxon>Phreatobacter</taxon>
    </lineage>
</organism>
<dbReference type="RefSeq" id="WP_106747203.1">
    <property type="nucleotide sequence ID" value="NZ_CP027668.1"/>
</dbReference>
<accession>A0A2S0N7F5</accession>
<protein>
    <submittedName>
        <fullName evidence="1">Uncharacterized protein</fullName>
    </submittedName>
</protein>
<name>A0A2S0N7F5_9HYPH</name>
<gene>
    <name evidence="1" type="ORF">C6569_01635</name>
</gene>
<dbReference type="Proteomes" id="UP000237889">
    <property type="component" value="Chromosome"/>
</dbReference>
<evidence type="ECO:0000313" key="2">
    <source>
        <dbReference type="Proteomes" id="UP000237889"/>
    </source>
</evidence>